<protein>
    <submittedName>
        <fullName evidence="5">DNA polymerase III epsilon subunit family exonuclease</fullName>
    </submittedName>
</protein>
<dbReference type="InterPro" id="IPR013520">
    <property type="entry name" value="Ribonucl_H"/>
</dbReference>
<dbReference type="Proteomes" id="UP000246635">
    <property type="component" value="Unassembled WGS sequence"/>
</dbReference>
<keyword evidence="2" id="KW-0378">Hydrolase</keyword>
<gene>
    <name evidence="5" type="ORF">DFQ01_103175</name>
</gene>
<dbReference type="RefSeq" id="WP_110042962.1">
    <property type="nucleotide sequence ID" value="NZ_CP054609.1"/>
</dbReference>
<dbReference type="GO" id="GO:0003887">
    <property type="term" value="F:DNA-directed DNA polymerase activity"/>
    <property type="evidence" value="ECO:0007669"/>
    <property type="project" value="InterPro"/>
</dbReference>
<proteinExistence type="predicted"/>
<evidence type="ECO:0000313" key="5">
    <source>
        <dbReference type="EMBL" id="PWW06273.1"/>
    </source>
</evidence>
<dbReference type="GO" id="GO:0006260">
    <property type="term" value="P:DNA replication"/>
    <property type="evidence" value="ECO:0007669"/>
    <property type="project" value="InterPro"/>
</dbReference>
<dbReference type="InterPro" id="IPR012337">
    <property type="entry name" value="RNaseH-like_sf"/>
</dbReference>
<dbReference type="GO" id="GO:0004527">
    <property type="term" value="F:exonuclease activity"/>
    <property type="evidence" value="ECO:0007669"/>
    <property type="project" value="UniProtKB-KW"/>
</dbReference>
<dbReference type="GO" id="GO:0003677">
    <property type="term" value="F:DNA binding"/>
    <property type="evidence" value="ECO:0007669"/>
    <property type="project" value="InterPro"/>
</dbReference>
<dbReference type="Pfam" id="PF00929">
    <property type="entry name" value="RNase_T"/>
    <property type="match status" value="1"/>
</dbReference>
<name>A0A2V2YXA2_9BACL</name>
<reference evidence="5 6" key="1">
    <citation type="submission" date="2018-05" db="EMBL/GenBank/DDBJ databases">
        <title>Genomic Encyclopedia of Type Strains, Phase III (KMG-III): the genomes of soil and plant-associated and newly described type strains.</title>
        <authorList>
            <person name="Whitman W."/>
        </authorList>
    </citation>
    <scope>NUCLEOTIDE SEQUENCE [LARGE SCALE GENOMIC DNA]</scope>
    <source>
        <strain evidence="5 6">CECT 5696</strain>
    </source>
</reference>
<feature type="domain" description="Exonuclease" evidence="4">
    <location>
        <begin position="2"/>
        <end position="165"/>
    </location>
</feature>
<keyword evidence="3 5" id="KW-0269">Exonuclease</keyword>
<keyword evidence="6" id="KW-1185">Reference proteome</keyword>
<dbReference type="PANTHER" id="PTHR32097">
    <property type="entry name" value="CAMP-BINDING PROTEIN 1-RELATED"/>
    <property type="match status" value="1"/>
</dbReference>
<dbReference type="InterPro" id="IPR051324">
    <property type="entry name" value="Stress/Tellurium_Resist"/>
</dbReference>
<dbReference type="Gene3D" id="3.30.420.10">
    <property type="entry name" value="Ribonuclease H-like superfamily/Ribonuclease H"/>
    <property type="match status" value="1"/>
</dbReference>
<dbReference type="CDD" id="cd06130">
    <property type="entry name" value="DNA_pol_III_epsilon_like"/>
    <property type="match status" value="1"/>
</dbReference>
<evidence type="ECO:0000256" key="2">
    <source>
        <dbReference type="ARBA" id="ARBA00022801"/>
    </source>
</evidence>
<evidence type="ECO:0000313" key="6">
    <source>
        <dbReference type="Proteomes" id="UP000246635"/>
    </source>
</evidence>
<evidence type="ECO:0000256" key="1">
    <source>
        <dbReference type="ARBA" id="ARBA00022722"/>
    </source>
</evidence>
<dbReference type="InterPro" id="IPR036397">
    <property type="entry name" value="RNaseH_sf"/>
</dbReference>
<dbReference type="InterPro" id="IPR003325">
    <property type="entry name" value="TerD"/>
</dbReference>
<dbReference type="InterPro" id="IPR006054">
    <property type="entry name" value="DnaQ"/>
</dbReference>
<keyword evidence="1" id="KW-0540">Nuclease</keyword>
<evidence type="ECO:0000259" key="4">
    <source>
        <dbReference type="SMART" id="SM00479"/>
    </source>
</evidence>
<dbReference type="Gene3D" id="2.60.60.30">
    <property type="entry name" value="sav2460 like domains"/>
    <property type="match status" value="1"/>
</dbReference>
<accession>A0A2V2YXA2</accession>
<organism evidence="5 6">
    <name type="scientific">Paenibacillus cellulosilyticus</name>
    <dbReference type="NCBI Taxonomy" id="375489"/>
    <lineage>
        <taxon>Bacteria</taxon>
        <taxon>Bacillati</taxon>
        <taxon>Bacillota</taxon>
        <taxon>Bacilli</taxon>
        <taxon>Bacillales</taxon>
        <taxon>Paenibacillaceae</taxon>
        <taxon>Paenibacillus</taxon>
    </lineage>
</organism>
<dbReference type="Pfam" id="PF02342">
    <property type="entry name" value="TerD"/>
    <property type="match status" value="1"/>
</dbReference>
<comment type="caution">
    <text evidence="5">The sequence shown here is derived from an EMBL/GenBank/DDBJ whole genome shotgun (WGS) entry which is preliminary data.</text>
</comment>
<dbReference type="EMBL" id="QGTQ01000003">
    <property type="protein sequence ID" value="PWW06273.1"/>
    <property type="molecule type" value="Genomic_DNA"/>
</dbReference>
<sequence length="408" mass="46008">MDFIAIDFETANSNRSSACSIGLVEVQGGKIVNKIHWLINPLQPFDAVNIGIHGITPAMVRDMPSFVELWPRIREKIEGKPIVAHNASFDMSVLRYCLDNGYIEYPNLEYYCTYQLSKRLTPDLPSYRLNDLAEINNIPLNHHNALDDANACALLLMKLLSMHHADSPRTLSSSFGFKIGKLYNGGYTPFSAPSAKKAKKTVSSESAPAPRHSGTHLIRGQKIGISNPNNRLLVEVEWNLLNPDMDIDASSFLLHLNGTCEQDGDCIFYGNPDHRSGSVVYTKINTNKAHFQIDFNRMDLHVQRLAFALSIYEDEERNHCFDQVSEIMIRLIHPSAHQEIAYFNFGEELTKQTAIIIGELYRYQSEWKFNPIGQGYFGGLHALCLDYGLEVEHTLPEVAAGNHGRENR</sequence>
<dbReference type="CDD" id="cd06974">
    <property type="entry name" value="TerD_like"/>
    <property type="match status" value="1"/>
</dbReference>
<dbReference type="AlphaFoldDB" id="A0A2V2YXA2"/>
<dbReference type="FunFam" id="3.30.420.10:FF:000045">
    <property type="entry name" value="3'-5' exonuclease DinG"/>
    <property type="match status" value="1"/>
</dbReference>
<dbReference type="PANTHER" id="PTHR32097:SF18">
    <property type="entry name" value="RING-TYPE DOMAIN-CONTAINING PROTEIN"/>
    <property type="match status" value="1"/>
</dbReference>
<dbReference type="NCBIfam" id="TIGR00573">
    <property type="entry name" value="dnaq"/>
    <property type="match status" value="1"/>
</dbReference>
<dbReference type="SMART" id="SM00479">
    <property type="entry name" value="EXOIII"/>
    <property type="match status" value="1"/>
</dbReference>
<dbReference type="OrthoDB" id="9803913at2"/>
<evidence type="ECO:0000256" key="3">
    <source>
        <dbReference type="ARBA" id="ARBA00022839"/>
    </source>
</evidence>
<dbReference type="SUPFAM" id="SSF53098">
    <property type="entry name" value="Ribonuclease H-like"/>
    <property type="match status" value="1"/>
</dbReference>